<evidence type="ECO:0000259" key="1">
    <source>
        <dbReference type="Pfam" id="PF08486"/>
    </source>
</evidence>
<dbReference type="InterPro" id="IPR013486">
    <property type="entry name" value="SpoIID/LytB"/>
</dbReference>
<comment type="caution">
    <text evidence="2">The sequence shown here is derived from an EMBL/GenBank/DDBJ whole genome shotgun (WGS) entry which is preliminary data.</text>
</comment>
<dbReference type="OrthoDB" id="9794671at2"/>
<gene>
    <name evidence="2" type="ORF">EHQ64_03875</name>
</gene>
<keyword evidence="3" id="KW-1185">Reference proteome</keyword>
<dbReference type="PANTHER" id="PTHR30032">
    <property type="entry name" value="N-ACETYLMURAMOYL-L-ALANINE AMIDASE-RELATED"/>
    <property type="match status" value="1"/>
</dbReference>
<dbReference type="PANTHER" id="PTHR30032:SF4">
    <property type="entry name" value="AMIDASE ENHANCER"/>
    <property type="match status" value="1"/>
</dbReference>
<dbReference type="Pfam" id="PF08486">
    <property type="entry name" value="SpoIID"/>
    <property type="match status" value="1"/>
</dbReference>
<feature type="domain" description="Sporulation stage II protein D amidase enhancer LytB N-terminal" evidence="1">
    <location>
        <begin position="113"/>
        <end position="205"/>
    </location>
</feature>
<organism evidence="2 3">
    <name type="scientific">Leptospira sarikeiensis</name>
    <dbReference type="NCBI Taxonomy" id="2484943"/>
    <lineage>
        <taxon>Bacteria</taxon>
        <taxon>Pseudomonadati</taxon>
        <taxon>Spirochaetota</taxon>
        <taxon>Spirochaetia</taxon>
        <taxon>Leptospirales</taxon>
        <taxon>Leptospiraceae</taxon>
        <taxon>Leptospira</taxon>
    </lineage>
</organism>
<protein>
    <submittedName>
        <fullName evidence="2">SpoIID/LytB domain-containing protein</fullName>
    </submittedName>
</protein>
<dbReference type="RefSeq" id="WP_135648185.1">
    <property type="nucleotide sequence ID" value="NZ_RQGF01000009.1"/>
</dbReference>
<sequence length="375" mass="41784">MKRLSFALFLFLILAVWGCTTVIIRPWNSPNALKTSEKIRVFLGKAESDLMIKADGVIFVYDVNDLLIKRAYDSVSLDAKKLKAPIRFVADNPGLEYKGRKLRGEILLQPDKNGNVLVINRVPLEEYLYAVIPSEVPAGWPSEALKAQAICSRTYAVREILNKRDKDVAYDVEATVNSQAYAGMDKENPKTTQAVRDTEGVLAVYEDDPIHMFFHSNSGGRTETPDQVWGGKRLPYLESVPSRFDEAGDNFVWKEVLSQDKLDQALSSLGVGSVQSVQVLSRTPSGRVDLIEVIGKQGTSKMKGKEFRSLLGSSVKSLRFGIKRESEGFLIKGMGSGHGVGLSQWGSFGMAKQNFSYSEIIRHYYQGIEFARITR</sequence>
<dbReference type="EMBL" id="RQGF01000009">
    <property type="protein sequence ID" value="TGL64138.1"/>
    <property type="molecule type" value="Genomic_DNA"/>
</dbReference>
<accession>A0A4R9KBK2</accession>
<proteinExistence type="predicted"/>
<evidence type="ECO:0000313" key="2">
    <source>
        <dbReference type="EMBL" id="TGL64138.1"/>
    </source>
</evidence>
<dbReference type="GO" id="GO:0030288">
    <property type="term" value="C:outer membrane-bounded periplasmic space"/>
    <property type="evidence" value="ECO:0007669"/>
    <property type="project" value="TreeGrafter"/>
</dbReference>
<dbReference type="InterPro" id="IPR013693">
    <property type="entry name" value="SpoIID/LytB_N"/>
</dbReference>
<dbReference type="InterPro" id="IPR051922">
    <property type="entry name" value="Bact_Sporulation_Assoc"/>
</dbReference>
<dbReference type="Proteomes" id="UP000297762">
    <property type="component" value="Unassembled WGS sequence"/>
</dbReference>
<evidence type="ECO:0000313" key="3">
    <source>
        <dbReference type="Proteomes" id="UP000297762"/>
    </source>
</evidence>
<dbReference type="AlphaFoldDB" id="A0A4R9KBK2"/>
<dbReference type="GO" id="GO:0030435">
    <property type="term" value="P:sporulation resulting in formation of a cellular spore"/>
    <property type="evidence" value="ECO:0007669"/>
    <property type="project" value="InterPro"/>
</dbReference>
<reference evidence="2" key="1">
    <citation type="journal article" date="2019" name="PLoS Negl. Trop. Dis.">
        <title>Revisiting the worldwide diversity of Leptospira species in the environment.</title>
        <authorList>
            <person name="Vincent A.T."/>
            <person name="Schiettekatte O."/>
            <person name="Bourhy P."/>
            <person name="Veyrier F.J."/>
            <person name="Picardeau M."/>
        </authorList>
    </citation>
    <scope>NUCLEOTIDE SEQUENCE [LARGE SCALE GENOMIC DNA]</scope>
    <source>
        <strain evidence="2">201702455</strain>
    </source>
</reference>
<dbReference type="NCBIfam" id="TIGR02669">
    <property type="entry name" value="SpoIID_LytB"/>
    <property type="match status" value="1"/>
</dbReference>
<name>A0A4R9KBK2_9LEPT</name>